<accession>A0A1H5N2L1</accession>
<proteinExistence type="predicted"/>
<dbReference type="Gene3D" id="3.10.450.360">
    <property type="match status" value="1"/>
</dbReference>
<dbReference type="EMBL" id="FNUG01000003">
    <property type="protein sequence ID" value="SEE94888.1"/>
    <property type="molecule type" value="Genomic_DNA"/>
</dbReference>
<keyword evidence="3" id="KW-1185">Reference proteome</keyword>
<organism evidence="2 3">
    <name type="scientific">Salinimicrobium catena</name>
    <dbReference type="NCBI Taxonomy" id="390640"/>
    <lineage>
        <taxon>Bacteria</taxon>
        <taxon>Pseudomonadati</taxon>
        <taxon>Bacteroidota</taxon>
        <taxon>Flavobacteriia</taxon>
        <taxon>Flavobacteriales</taxon>
        <taxon>Flavobacteriaceae</taxon>
        <taxon>Salinimicrobium</taxon>
    </lineage>
</organism>
<dbReference type="RefSeq" id="WP_093113169.1">
    <property type="nucleotide sequence ID" value="NZ_FNGG01000003.1"/>
</dbReference>
<gene>
    <name evidence="2" type="ORF">SAMN04488034_103229</name>
</gene>
<feature type="signal peptide" evidence="1">
    <location>
        <begin position="1"/>
        <end position="19"/>
    </location>
</feature>
<feature type="chain" id="PRO_5011462467" evidence="1">
    <location>
        <begin position="20"/>
        <end position="168"/>
    </location>
</feature>
<evidence type="ECO:0000256" key="1">
    <source>
        <dbReference type="SAM" id="SignalP"/>
    </source>
</evidence>
<keyword evidence="1" id="KW-0732">Signal</keyword>
<sequence length="168" mass="19462">MKKLLLLLFLFGMINPMLGQITEPEELKEVELVAVNYKYLDAVTNEEVAVPVKNLSEHVAKYDIKSSEIYHDDYDTYEVSFFIPEGTVLAAYDRDGKLLRTIERYKNIGLPEAVRNAVKERYPNWTVSKDVYLVNYHDKKGADKRYKLKLENGKEVIRIKTDSQGNIL</sequence>
<dbReference type="OrthoDB" id="668160at2"/>
<evidence type="ECO:0000313" key="3">
    <source>
        <dbReference type="Proteomes" id="UP000199448"/>
    </source>
</evidence>
<dbReference type="SUPFAM" id="SSF160574">
    <property type="entry name" value="BT0923-like"/>
    <property type="match status" value="1"/>
</dbReference>
<protein>
    <submittedName>
        <fullName evidence="2">Uncharacterized protein</fullName>
    </submittedName>
</protein>
<dbReference type="AlphaFoldDB" id="A0A1H5N2L1"/>
<dbReference type="Proteomes" id="UP000199448">
    <property type="component" value="Unassembled WGS sequence"/>
</dbReference>
<dbReference type="STRING" id="390640.SAMN04488034_103229"/>
<name>A0A1H5N2L1_9FLAO</name>
<evidence type="ECO:0000313" key="2">
    <source>
        <dbReference type="EMBL" id="SEE94888.1"/>
    </source>
</evidence>
<reference evidence="2 3" key="1">
    <citation type="submission" date="2016-10" db="EMBL/GenBank/DDBJ databases">
        <authorList>
            <person name="de Groot N.N."/>
        </authorList>
    </citation>
    <scope>NUCLEOTIDE SEQUENCE [LARGE SCALE GENOMIC DNA]</scope>
    <source>
        <strain evidence="2 3">DSM 23553</strain>
    </source>
</reference>